<dbReference type="SUPFAM" id="SSF54001">
    <property type="entry name" value="Cysteine proteinases"/>
    <property type="match status" value="1"/>
</dbReference>
<evidence type="ECO:0000313" key="3">
    <source>
        <dbReference type="Proteomes" id="UP000664277"/>
    </source>
</evidence>
<reference evidence="2" key="1">
    <citation type="submission" date="2021-02" db="EMBL/GenBank/DDBJ databases">
        <title>Genome-Resolved Metagenomics of a Microbial Community Performing Photosynthetic Biological Nutrient Removal.</title>
        <authorList>
            <person name="Mcdaniel E.A."/>
        </authorList>
    </citation>
    <scope>NUCLEOTIDE SEQUENCE</scope>
    <source>
        <strain evidence="2">UWPOB_OBS1</strain>
    </source>
</reference>
<feature type="compositionally biased region" description="Basic and acidic residues" evidence="1">
    <location>
        <begin position="1"/>
        <end position="10"/>
    </location>
</feature>
<feature type="region of interest" description="Disordered" evidence="1">
    <location>
        <begin position="247"/>
        <end position="305"/>
    </location>
</feature>
<dbReference type="InterPro" id="IPR038765">
    <property type="entry name" value="Papain-like_cys_pep_sf"/>
</dbReference>
<dbReference type="EMBL" id="JAFLCK010000051">
    <property type="protein sequence ID" value="MBN8662738.1"/>
    <property type="molecule type" value="Genomic_DNA"/>
</dbReference>
<accession>A0A8J7PIL9</accession>
<protein>
    <submittedName>
        <fullName evidence="2">Uncharacterized protein</fullName>
    </submittedName>
</protein>
<dbReference type="Proteomes" id="UP000664277">
    <property type="component" value="Unassembled WGS sequence"/>
</dbReference>
<organism evidence="2 3">
    <name type="scientific">Candidatus Obscuribacter phosphatis</name>
    <dbReference type="NCBI Taxonomy" id="1906157"/>
    <lineage>
        <taxon>Bacteria</taxon>
        <taxon>Bacillati</taxon>
        <taxon>Candidatus Melainabacteria</taxon>
        <taxon>Candidatus Obscuribacterales</taxon>
        <taxon>Candidatus Obscuribacteraceae</taxon>
        <taxon>Candidatus Obscuribacter</taxon>
    </lineage>
</organism>
<evidence type="ECO:0000313" key="2">
    <source>
        <dbReference type="EMBL" id="MBN8662738.1"/>
    </source>
</evidence>
<proteinExistence type="predicted"/>
<comment type="caution">
    <text evidence="2">The sequence shown here is derived from an EMBL/GenBank/DDBJ whole genome shotgun (WGS) entry which is preliminary data.</text>
</comment>
<feature type="compositionally biased region" description="Low complexity" evidence="1">
    <location>
        <begin position="264"/>
        <end position="274"/>
    </location>
</feature>
<name>A0A8J7PIL9_9BACT</name>
<gene>
    <name evidence="2" type="ORF">J0M35_20385</name>
</gene>
<feature type="region of interest" description="Disordered" evidence="1">
    <location>
        <begin position="542"/>
        <end position="571"/>
    </location>
</feature>
<dbReference type="AlphaFoldDB" id="A0A8J7PIL9"/>
<sequence>MTDEKRKSDQEDVATGTASGYQYNFDTSLPLDYEFGLPDWFKQTESKSDFEKDTIESVLAVAEVEHQRSEPYWIEKNSLSDRDIRTSPRQRELIALRLIEDSRFSSIVISYDTMAALELESSLSRVFSLVDLDFNSLVDLDEMNKVLKLEDLSASEKDLVRSVLQVTETVFNERLVQGLVSKDALAALSFEDFRLALYSTRRDHADHGTRPSESSAAINHRDLSALDNSASSPISPVSLDIAAIPNTAQPVPPEARTQEPPQALSQSLSQSQLQGPAGAHTKEPPEAPPSQLQAPPHTPPPSYFKTPSPKRLLYANLDLPLTSINADAVKLSPVGDSYFAAAVCSLARLNPRAILRMIRINLDGSYSICFPGSRRPPFDVMPPRPEELNCYGMTDKFGFWYPLLEKAYGIYVAKISPLNSVLSTAGSGKPRSLVARRACQAIETLAMSSSSYLVVADFEPAALFEKLLTLNSENLVVLAVTHDDTGKGPPPRPYPVLSVQPHRGIVEINSIYEQVAGLDLELTAEAFAKAFRLLFFEAPQSGKAESPNAKQTQNSQNSNTGGVHTNPWRKF</sequence>
<feature type="region of interest" description="Disordered" evidence="1">
    <location>
        <begin position="1"/>
        <end position="23"/>
    </location>
</feature>
<evidence type="ECO:0000256" key="1">
    <source>
        <dbReference type="SAM" id="MobiDB-lite"/>
    </source>
</evidence>
<feature type="compositionally biased region" description="Polar residues" evidence="1">
    <location>
        <begin position="548"/>
        <end position="563"/>
    </location>
</feature>